<dbReference type="STRING" id="35756.GCA_001044155_01866"/>
<dbReference type="InterPro" id="IPR004711">
    <property type="entry name" value="Benzoate_Transporter"/>
</dbReference>
<dbReference type="PANTHER" id="PTHR30199">
    <property type="entry name" value="MFS FAMILY TRANSPORTER, PREDICTED SUBSTRATE BENZOATE"/>
    <property type="match status" value="1"/>
</dbReference>
<keyword evidence="3" id="KW-1185">Reference proteome</keyword>
<feature type="transmembrane region" description="Helical" evidence="1">
    <location>
        <begin position="332"/>
        <end position="350"/>
    </location>
</feature>
<dbReference type="GO" id="GO:0005886">
    <property type="term" value="C:plasma membrane"/>
    <property type="evidence" value="ECO:0007669"/>
    <property type="project" value="TreeGrafter"/>
</dbReference>
<feature type="transmembrane region" description="Helical" evidence="1">
    <location>
        <begin position="30"/>
        <end position="53"/>
    </location>
</feature>
<keyword evidence="1" id="KW-0472">Membrane</keyword>
<feature type="transmembrane region" description="Helical" evidence="1">
    <location>
        <begin position="383"/>
        <end position="402"/>
    </location>
</feature>
<evidence type="ECO:0000256" key="1">
    <source>
        <dbReference type="SAM" id="Phobius"/>
    </source>
</evidence>
<name>A0A376CK06_9CORY</name>
<accession>A0A376CK06</accession>
<sequence>MTKLLGAIERPQLPRPTFREFLRDAGPTEIGNGLVAFIFSASGPVAVILAATAAGNFSPEQTSSWILGAFLGNGIITLLMTYLYRSPMAFYWTIPGTVLVGDALRHYTLNEVVGAYIVTGLFVFVLGWTGLIQRIMALIPSTIVMAMVAGVFLRFGTDLIGALVDDPVMAVPMTVLFVILTMIPAAGKWLPPVATAAVLGTIIALAAGRFEGDLAANGIFATPQLVAPVFSWGAMVELVIPLAITVVFVQNGQGLAVLRAAGHNQGTNLSSAISGLWSLPVGLLGCASTCLTGPTNALLVSSKDSSRHYAAAIVNAIAAILVGFVAPVFVAFMLGMPASFIAALAGLAMLTPLKNAFVAGFSGPFSTGALACFLVTIAEVTFLGLSAPFWGLVAGVIVGKLLDKEVKA</sequence>
<feature type="transmembrane region" description="Helical" evidence="1">
    <location>
        <begin position="167"/>
        <end position="186"/>
    </location>
</feature>
<gene>
    <name evidence="2" type="primary">ydcO</name>
    <name evidence="2" type="ORF">NCTC11862_00404</name>
</gene>
<feature type="transmembrane region" description="Helical" evidence="1">
    <location>
        <begin position="104"/>
        <end position="128"/>
    </location>
</feature>
<dbReference type="PANTHER" id="PTHR30199:SF0">
    <property type="entry name" value="INNER MEMBRANE PROTEIN YDCO"/>
    <property type="match status" value="1"/>
</dbReference>
<dbReference type="OrthoDB" id="9813854at2"/>
<feature type="transmembrane region" description="Helical" evidence="1">
    <location>
        <begin position="193"/>
        <end position="210"/>
    </location>
</feature>
<dbReference type="AlphaFoldDB" id="A0A376CK06"/>
<evidence type="ECO:0000313" key="2">
    <source>
        <dbReference type="EMBL" id="STC68645.1"/>
    </source>
</evidence>
<dbReference type="EMBL" id="UFXQ01000001">
    <property type="protein sequence ID" value="STC68645.1"/>
    <property type="molecule type" value="Genomic_DNA"/>
</dbReference>
<dbReference type="Pfam" id="PF03594">
    <property type="entry name" value="BenE"/>
    <property type="match status" value="1"/>
</dbReference>
<proteinExistence type="predicted"/>
<feature type="transmembrane region" description="Helical" evidence="1">
    <location>
        <begin position="65"/>
        <end position="84"/>
    </location>
</feature>
<keyword evidence="1" id="KW-1133">Transmembrane helix</keyword>
<dbReference type="RefSeq" id="WP_018582147.1">
    <property type="nucleotide sequence ID" value="NZ_LDYD01000007.1"/>
</dbReference>
<keyword evidence="1" id="KW-0812">Transmembrane</keyword>
<organism evidence="2 3">
    <name type="scientific">Corynebacterium pilosum</name>
    <dbReference type="NCBI Taxonomy" id="35756"/>
    <lineage>
        <taxon>Bacteria</taxon>
        <taxon>Bacillati</taxon>
        <taxon>Actinomycetota</taxon>
        <taxon>Actinomycetes</taxon>
        <taxon>Mycobacteriales</taxon>
        <taxon>Corynebacteriaceae</taxon>
        <taxon>Corynebacterium</taxon>
    </lineage>
</organism>
<feature type="transmembrane region" description="Helical" evidence="1">
    <location>
        <begin position="135"/>
        <end position="155"/>
    </location>
</feature>
<feature type="transmembrane region" description="Helical" evidence="1">
    <location>
        <begin position="230"/>
        <end position="249"/>
    </location>
</feature>
<dbReference type="Proteomes" id="UP000254467">
    <property type="component" value="Unassembled WGS sequence"/>
</dbReference>
<reference evidence="2 3" key="1">
    <citation type="submission" date="2018-06" db="EMBL/GenBank/DDBJ databases">
        <authorList>
            <consortium name="Pathogen Informatics"/>
            <person name="Doyle S."/>
        </authorList>
    </citation>
    <scope>NUCLEOTIDE SEQUENCE [LARGE SCALE GENOMIC DNA]</scope>
    <source>
        <strain evidence="2 3">NCTC11862</strain>
    </source>
</reference>
<protein>
    <submittedName>
        <fullName evidence="2">Benzoate membrane transport protein</fullName>
    </submittedName>
</protein>
<evidence type="ECO:0000313" key="3">
    <source>
        <dbReference type="Proteomes" id="UP000254467"/>
    </source>
</evidence>
<dbReference type="GO" id="GO:0042925">
    <property type="term" value="F:benzoate transmembrane transporter activity"/>
    <property type="evidence" value="ECO:0007669"/>
    <property type="project" value="InterPro"/>
</dbReference>
<feature type="transmembrane region" description="Helical" evidence="1">
    <location>
        <begin position="309"/>
        <end position="326"/>
    </location>
</feature>